<dbReference type="EMBL" id="BIFT01000001">
    <property type="protein sequence ID" value="GCE26903.1"/>
    <property type="molecule type" value="Genomic_DNA"/>
</dbReference>
<dbReference type="SUPFAM" id="SSF53850">
    <property type="entry name" value="Periplasmic binding protein-like II"/>
    <property type="match status" value="1"/>
</dbReference>
<evidence type="ECO:0000256" key="1">
    <source>
        <dbReference type="ARBA" id="ARBA00005695"/>
    </source>
</evidence>
<evidence type="ECO:0000259" key="4">
    <source>
        <dbReference type="Pfam" id="PF00496"/>
    </source>
</evidence>
<keyword evidence="2" id="KW-0813">Transport</keyword>
<dbReference type="Pfam" id="PF00496">
    <property type="entry name" value="SBP_bac_5"/>
    <property type="match status" value="1"/>
</dbReference>
<dbReference type="InterPro" id="IPR000914">
    <property type="entry name" value="SBP_5_dom"/>
</dbReference>
<dbReference type="InterPro" id="IPR039424">
    <property type="entry name" value="SBP_5"/>
</dbReference>
<dbReference type="GO" id="GO:0043190">
    <property type="term" value="C:ATP-binding cassette (ABC) transporter complex"/>
    <property type="evidence" value="ECO:0007669"/>
    <property type="project" value="InterPro"/>
</dbReference>
<keyword evidence="6" id="KW-1185">Reference proteome</keyword>
<sequence>MAPTLVSSLKENKSKSGTALFSLLIILVLILAACGNSGNGSPTSTNKKHILTIGAHVGGDYTKSLSPYNPTLVNEGIQGMVYETLLFFNRNDGQVQNLLATDYKWSSDQKQLTFTTRENVKWSDGKDFSAADVAFTFNMLKQYPAADSKGLWSYLSTVTASDAKTVVLTFKNPNPPLLWYIGGQTFIVPEQIFKGVDPTKFDNANPVGTGPFKFAKFSPQLLTYTRNPGYWQADKVQVDELHYPAVKDNQTLQLKLMKGEIDWGSFFAPDLDKTYVQKDTQHNHYWMAPTDMFTLYVNLTKAPFNDVNVRQAISAAIDRGQLSKQAESGYVAPASPTGLILPNAKDYLDPAYQNVPSTADVAKAGQFLQSAGYAKGGDGIYAKNGKKLSFSIKVVSGWTDWETMAAVIKQNLKDAGIDASVDTIQDSAYFDARNNGNYDALIGGLFGGPTPFYLYDTHLNSVNLSPKGFNWGKWKDSQTDKFLQEYSSTVDPAKQKQAIMGLEKIYADKLPNIPLVNAASWYEYSTKNFTGWPSKDSPYAVGAAYSTPDNLMVILNLKPVA</sequence>
<dbReference type="OrthoDB" id="239741at2"/>
<dbReference type="CDD" id="cd08509">
    <property type="entry name" value="PBP2_TmCBP_oligosaccharides_like"/>
    <property type="match status" value="1"/>
</dbReference>
<dbReference type="Gene3D" id="3.10.105.10">
    <property type="entry name" value="Dipeptide-binding Protein, Domain 3"/>
    <property type="match status" value="1"/>
</dbReference>
<gene>
    <name evidence="5" type="ORF">KDA_23870</name>
</gene>
<dbReference type="InterPro" id="IPR030678">
    <property type="entry name" value="Peptide/Ni-bd"/>
</dbReference>
<proteinExistence type="inferred from homology"/>
<dbReference type="GO" id="GO:0042597">
    <property type="term" value="C:periplasmic space"/>
    <property type="evidence" value="ECO:0007669"/>
    <property type="project" value="UniProtKB-ARBA"/>
</dbReference>
<dbReference type="GO" id="GO:1904680">
    <property type="term" value="F:peptide transmembrane transporter activity"/>
    <property type="evidence" value="ECO:0007669"/>
    <property type="project" value="TreeGrafter"/>
</dbReference>
<dbReference type="GO" id="GO:0015833">
    <property type="term" value="P:peptide transport"/>
    <property type="evidence" value="ECO:0007669"/>
    <property type="project" value="TreeGrafter"/>
</dbReference>
<dbReference type="Gene3D" id="3.90.76.10">
    <property type="entry name" value="Dipeptide-binding Protein, Domain 1"/>
    <property type="match status" value="1"/>
</dbReference>
<dbReference type="Gene3D" id="3.40.190.10">
    <property type="entry name" value="Periplasmic binding protein-like II"/>
    <property type="match status" value="1"/>
</dbReference>
<feature type="domain" description="Solute-binding protein family 5" evidence="4">
    <location>
        <begin position="95"/>
        <end position="455"/>
    </location>
</feature>
<protein>
    <submittedName>
        <fullName evidence="5">Peptide ABC transporter substrate-binding protein</fullName>
    </submittedName>
</protein>
<accession>A0A402B6B2</accession>
<organism evidence="5 6">
    <name type="scientific">Dictyobacter alpinus</name>
    <dbReference type="NCBI Taxonomy" id="2014873"/>
    <lineage>
        <taxon>Bacteria</taxon>
        <taxon>Bacillati</taxon>
        <taxon>Chloroflexota</taxon>
        <taxon>Ktedonobacteria</taxon>
        <taxon>Ktedonobacterales</taxon>
        <taxon>Dictyobacteraceae</taxon>
        <taxon>Dictyobacter</taxon>
    </lineage>
</organism>
<evidence type="ECO:0000313" key="6">
    <source>
        <dbReference type="Proteomes" id="UP000287171"/>
    </source>
</evidence>
<dbReference type="PIRSF" id="PIRSF002741">
    <property type="entry name" value="MppA"/>
    <property type="match status" value="1"/>
</dbReference>
<reference evidence="6" key="1">
    <citation type="submission" date="2018-12" db="EMBL/GenBank/DDBJ databases">
        <title>Tengunoibacter tsumagoiensis gen. nov., sp. nov., Dictyobacter kobayashii sp. nov., D. alpinus sp. nov., and D. joshuensis sp. nov. and description of Dictyobacteraceae fam. nov. within the order Ktedonobacterales isolated from Tengu-no-mugimeshi.</title>
        <authorList>
            <person name="Wang C.M."/>
            <person name="Zheng Y."/>
            <person name="Sakai Y."/>
            <person name="Toyoda A."/>
            <person name="Minakuchi Y."/>
            <person name="Abe K."/>
            <person name="Yokota A."/>
            <person name="Yabe S."/>
        </authorList>
    </citation>
    <scope>NUCLEOTIDE SEQUENCE [LARGE SCALE GENOMIC DNA]</scope>
    <source>
        <strain evidence="6">Uno16</strain>
    </source>
</reference>
<comment type="caution">
    <text evidence="5">The sequence shown here is derived from an EMBL/GenBank/DDBJ whole genome shotgun (WGS) entry which is preliminary data.</text>
</comment>
<dbReference type="PANTHER" id="PTHR30290:SF9">
    <property type="entry name" value="OLIGOPEPTIDE-BINDING PROTEIN APPA"/>
    <property type="match status" value="1"/>
</dbReference>
<dbReference type="AlphaFoldDB" id="A0A402B6B2"/>
<evidence type="ECO:0000256" key="2">
    <source>
        <dbReference type="ARBA" id="ARBA00022448"/>
    </source>
</evidence>
<comment type="similarity">
    <text evidence="1">Belongs to the bacterial solute-binding protein 5 family.</text>
</comment>
<dbReference type="RefSeq" id="WP_126627311.1">
    <property type="nucleotide sequence ID" value="NZ_BIFT01000001.1"/>
</dbReference>
<evidence type="ECO:0000313" key="5">
    <source>
        <dbReference type="EMBL" id="GCE26903.1"/>
    </source>
</evidence>
<keyword evidence="3" id="KW-0732">Signal</keyword>
<evidence type="ECO:0000256" key="3">
    <source>
        <dbReference type="ARBA" id="ARBA00022729"/>
    </source>
</evidence>
<name>A0A402B6B2_9CHLR</name>
<dbReference type="PANTHER" id="PTHR30290">
    <property type="entry name" value="PERIPLASMIC BINDING COMPONENT OF ABC TRANSPORTER"/>
    <property type="match status" value="1"/>
</dbReference>
<dbReference type="Proteomes" id="UP000287171">
    <property type="component" value="Unassembled WGS sequence"/>
</dbReference>